<protein>
    <submittedName>
        <fullName evidence="7">Aspartic peptidase domain-containing protein</fullName>
    </submittedName>
</protein>
<keyword evidence="5" id="KW-0732">Signal</keyword>
<dbReference type="PANTHER" id="PTHR47966">
    <property type="entry name" value="BETA-SITE APP-CLEAVING ENZYME, ISOFORM A-RELATED"/>
    <property type="match status" value="1"/>
</dbReference>
<evidence type="ECO:0000256" key="3">
    <source>
        <dbReference type="RuleBase" id="RU000454"/>
    </source>
</evidence>
<name>A0AAD7HSL6_9AGAR</name>
<dbReference type="CDD" id="cd05471">
    <property type="entry name" value="pepsin_like"/>
    <property type="match status" value="1"/>
</dbReference>
<dbReference type="GO" id="GO:0004190">
    <property type="term" value="F:aspartic-type endopeptidase activity"/>
    <property type="evidence" value="ECO:0007669"/>
    <property type="project" value="UniProtKB-KW"/>
</dbReference>
<dbReference type="Proteomes" id="UP001215280">
    <property type="component" value="Unassembled WGS sequence"/>
</dbReference>
<evidence type="ECO:0000256" key="1">
    <source>
        <dbReference type="ARBA" id="ARBA00007447"/>
    </source>
</evidence>
<evidence type="ECO:0000256" key="5">
    <source>
        <dbReference type="SAM" id="SignalP"/>
    </source>
</evidence>
<keyword evidence="3" id="KW-0645">Protease</keyword>
<dbReference type="Gene3D" id="2.40.70.10">
    <property type="entry name" value="Acid Proteases"/>
    <property type="match status" value="2"/>
</dbReference>
<dbReference type="SUPFAM" id="SSF50630">
    <property type="entry name" value="Acid proteases"/>
    <property type="match status" value="1"/>
</dbReference>
<accession>A0AAD7HSL6</accession>
<dbReference type="EMBL" id="JARJLG010000212">
    <property type="protein sequence ID" value="KAJ7727420.1"/>
    <property type="molecule type" value="Genomic_DNA"/>
</dbReference>
<evidence type="ECO:0000313" key="7">
    <source>
        <dbReference type="EMBL" id="KAJ7727420.1"/>
    </source>
</evidence>
<evidence type="ECO:0000256" key="2">
    <source>
        <dbReference type="ARBA" id="ARBA00022750"/>
    </source>
</evidence>
<keyword evidence="4" id="KW-0472">Membrane</keyword>
<feature type="transmembrane region" description="Helical" evidence="4">
    <location>
        <begin position="459"/>
        <end position="483"/>
    </location>
</feature>
<keyword evidence="3" id="KW-0378">Hydrolase</keyword>
<evidence type="ECO:0000256" key="4">
    <source>
        <dbReference type="SAM" id="Phobius"/>
    </source>
</evidence>
<gene>
    <name evidence="7" type="ORF">DFH07DRAFT_999934</name>
</gene>
<keyword evidence="4" id="KW-0812">Transmembrane</keyword>
<feature type="domain" description="Peptidase A1" evidence="6">
    <location>
        <begin position="71"/>
        <end position="394"/>
    </location>
</feature>
<dbReference type="PRINTS" id="PR00792">
    <property type="entry name" value="PEPSIN"/>
</dbReference>
<dbReference type="PANTHER" id="PTHR47966:SF51">
    <property type="entry name" value="BETA-SITE APP-CLEAVING ENZYME, ISOFORM A-RELATED"/>
    <property type="match status" value="1"/>
</dbReference>
<dbReference type="InterPro" id="IPR033121">
    <property type="entry name" value="PEPTIDASE_A1"/>
</dbReference>
<dbReference type="InterPro" id="IPR001461">
    <property type="entry name" value="Aspartic_peptidase_A1"/>
</dbReference>
<reference evidence="7" key="1">
    <citation type="submission" date="2023-03" db="EMBL/GenBank/DDBJ databases">
        <title>Massive genome expansion in bonnet fungi (Mycena s.s.) driven by repeated elements and novel gene families across ecological guilds.</title>
        <authorList>
            <consortium name="Lawrence Berkeley National Laboratory"/>
            <person name="Harder C.B."/>
            <person name="Miyauchi S."/>
            <person name="Viragh M."/>
            <person name="Kuo A."/>
            <person name="Thoen E."/>
            <person name="Andreopoulos B."/>
            <person name="Lu D."/>
            <person name="Skrede I."/>
            <person name="Drula E."/>
            <person name="Henrissat B."/>
            <person name="Morin E."/>
            <person name="Kohler A."/>
            <person name="Barry K."/>
            <person name="LaButti K."/>
            <person name="Morin E."/>
            <person name="Salamov A."/>
            <person name="Lipzen A."/>
            <person name="Mereny Z."/>
            <person name="Hegedus B."/>
            <person name="Baldrian P."/>
            <person name="Stursova M."/>
            <person name="Weitz H."/>
            <person name="Taylor A."/>
            <person name="Grigoriev I.V."/>
            <person name="Nagy L.G."/>
            <person name="Martin F."/>
            <person name="Kauserud H."/>
        </authorList>
    </citation>
    <scope>NUCLEOTIDE SEQUENCE</scope>
    <source>
        <strain evidence="7">CBHHK188m</strain>
    </source>
</reference>
<dbReference type="Pfam" id="PF00026">
    <property type="entry name" value="Asp"/>
    <property type="match status" value="1"/>
</dbReference>
<dbReference type="PROSITE" id="PS00141">
    <property type="entry name" value="ASP_PROTEASE"/>
    <property type="match status" value="1"/>
</dbReference>
<dbReference type="PROSITE" id="PS51767">
    <property type="entry name" value="PEPTIDASE_A1"/>
    <property type="match status" value="1"/>
</dbReference>
<evidence type="ECO:0000259" key="6">
    <source>
        <dbReference type="PROSITE" id="PS51767"/>
    </source>
</evidence>
<keyword evidence="2 3" id="KW-0064">Aspartyl protease</keyword>
<organism evidence="7 8">
    <name type="scientific">Mycena maculata</name>
    <dbReference type="NCBI Taxonomy" id="230809"/>
    <lineage>
        <taxon>Eukaryota</taxon>
        <taxon>Fungi</taxon>
        <taxon>Dikarya</taxon>
        <taxon>Basidiomycota</taxon>
        <taxon>Agaricomycotina</taxon>
        <taxon>Agaricomycetes</taxon>
        <taxon>Agaricomycetidae</taxon>
        <taxon>Agaricales</taxon>
        <taxon>Marasmiineae</taxon>
        <taxon>Mycenaceae</taxon>
        <taxon>Mycena</taxon>
    </lineage>
</organism>
<sequence>MAYNIQTMWCSAKFYFPVLVALFVQRANALAVKGTRRSPHSPGERRAATNGNTIFTLLSNGTDDNEMDMRYSTNITVNGRTFEVAIDTGSADLWIFPPADFVFNNTGIAVTDSYGDGSTTDVVGTIGFASVQLGGYTFDSQAFNNATTVGLGGILNLGLEGLMGFDFGVETSFIKDALAAAHLDETLGEPFLSNIFDQTPGQENFLAISLSRTGDLEGTADASFLISEIDQRYADVVFAPAIPLFPGTNGRWSIQIDGISLDNVSIAVTPSTVAGTPPGKIVALMDTGTPTASFPADFIDRLFSAIPGSVQAADGSWTIPCDTTSILSVEIGGQQFPISPLDLSDVDSSTGTAICSSPFLVVDGTTEFDSLFGDTIMRNIYSVFNFGDAVAKAPTDNATMQFLAQTDPTLAKADVQNVRMARLYGQQGTSPAGFAATADTTASSTPGSSDALLSKYGPIVVGLLGANLLVVLILAVVGLVLCVRRGGQSAGRIRTTQYAPVKVQVGEDETRALDGYEDKRYSD</sequence>
<evidence type="ECO:0000313" key="8">
    <source>
        <dbReference type="Proteomes" id="UP001215280"/>
    </source>
</evidence>
<feature type="chain" id="PRO_5042284991" evidence="5">
    <location>
        <begin position="30"/>
        <end position="523"/>
    </location>
</feature>
<comment type="similarity">
    <text evidence="1 3">Belongs to the peptidase A1 family.</text>
</comment>
<proteinExistence type="inferred from homology"/>
<dbReference type="InterPro" id="IPR001969">
    <property type="entry name" value="Aspartic_peptidase_AS"/>
</dbReference>
<dbReference type="AlphaFoldDB" id="A0AAD7HSL6"/>
<dbReference type="GO" id="GO:0006508">
    <property type="term" value="P:proteolysis"/>
    <property type="evidence" value="ECO:0007669"/>
    <property type="project" value="UniProtKB-KW"/>
</dbReference>
<dbReference type="InterPro" id="IPR021109">
    <property type="entry name" value="Peptidase_aspartic_dom_sf"/>
</dbReference>
<comment type="caution">
    <text evidence="7">The sequence shown here is derived from an EMBL/GenBank/DDBJ whole genome shotgun (WGS) entry which is preliminary data.</text>
</comment>
<keyword evidence="4" id="KW-1133">Transmembrane helix</keyword>
<dbReference type="InterPro" id="IPR034164">
    <property type="entry name" value="Pepsin-like_dom"/>
</dbReference>
<keyword evidence="8" id="KW-1185">Reference proteome</keyword>
<feature type="signal peptide" evidence="5">
    <location>
        <begin position="1"/>
        <end position="29"/>
    </location>
</feature>